<dbReference type="Gene3D" id="3.90.180.10">
    <property type="entry name" value="Medium-chain alcohol dehydrogenases, catalytic domain"/>
    <property type="match status" value="1"/>
</dbReference>
<keyword evidence="1 4" id="KW-0479">Metal-binding</keyword>
<dbReference type="InterPro" id="IPR013149">
    <property type="entry name" value="ADH-like_C"/>
</dbReference>
<name>A0AA97I0F8_9SPHN</name>
<organism evidence="7 8">
    <name type="scientific">Alterisphingorhabdus coralli</name>
    <dbReference type="NCBI Taxonomy" id="3071408"/>
    <lineage>
        <taxon>Bacteria</taxon>
        <taxon>Pseudomonadati</taxon>
        <taxon>Pseudomonadota</taxon>
        <taxon>Alphaproteobacteria</taxon>
        <taxon>Sphingomonadales</taxon>
        <taxon>Sphingomonadaceae</taxon>
        <taxon>Alterisphingorhabdus (ex Yan et al. 2024)</taxon>
    </lineage>
</organism>
<dbReference type="SUPFAM" id="SSF51735">
    <property type="entry name" value="NAD(P)-binding Rossmann-fold domains"/>
    <property type="match status" value="1"/>
</dbReference>
<keyword evidence="8" id="KW-1185">Reference proteome</keyword>
<dbReference type="PROSITE" id="PS00059">
    <property type="entry name" value="ADH_ZINC"/>
    <property type="match status" value="1"/>
</dbReference>
<dbReference type="Proteomes" id="UP001302429">
    <property type="component" value="Chromosome"/>
</dbReference>
<proteinExistence type="inferred from homology"/>
<accession>A0AA97I0F8</accession>
<evidence type="ECO:0000313" key="7">
    <source>
        <dbReference type="EMBL" id="WOE75634.1"/>
    </source>
</evidence>
<sequence length="345" mass="36388">MMRAAVVENPGQLVIRNLSDPVPGPYQVLTKQLFGGICAATDNHLVQGKLPIPGISYPLILGHEAIGEVISVGSKVRNLKPGDLVTRTGAPATDDCAANWGGFAELGLAYDFAAMRDDGLPEEEWQPHTINRVLPAGTDPAAATMMITWRETLSYITRLGPVSGKRVLIIGSGGNGFSFLALAKALSASAVAMIGNPRWSSHAAETGADAFADYRDQDAIADLKNIGGADGFDLMIDSVGYTGGIENVLSLMARGAAIGLYGLEALGERMNALHAIEAKGYRVHGPGEYAEGEAHDQAVEFMQSGALDAKVWFDPANPFSLDNINDSLAAVANRESLKAVVRISD</sequence>
<evidence type="ECO:0000256" key="4">
    <source>
        <dbReference type="RuleBase" id="RU361277"/>
    </source>
</evidence>
<evidence type="ECO:0000256" key="1">
    <source>
        <dbReference type="ARBA" id="ARBA00022723"/>
    </source>
</evidence>
<keyword evidence="2 4" id="KW-0862">Zinc</keyword>
<dbReference type="EMBL" id="CP136594">
    <property type="protein sequence ID" value="WOE75634.1"/>
    <property type="molecule type" value="Genomic_DNA"/>
</dbReference>
<dbReference type="Pfam" id="PF08240">
    <property type="entry name" value="ADH_N"/>
    <property type="match status" value="1"/>
</dbReference>
<comment type="cofactor">
    <cofactor evidence="4">
        <name>Zn(2+)</name>
        <dbReference type="ChEBI" id="CHEBI:29105"/>
    </cofactor>
</comment>
<protein>
    <submittedName>
        <fullName evidence="7">Alcohol dehydrogenase catalytic domain-containing protein</fullName>
    </submittedName>
</protein>
<reference evidence="7 8" key="1">
    <citation type="submission" date="2023-10" db="EMBL/GenBank/DDBJ databases">
        <title>Complete genome sequence of a Sphingomonadaceae bacterium.</title>
        <authorList>
            <person name="Yan C."/>
        </authorList>
    </citation>
    <scope>NUCLEOTIDE SEQUENCE [LARGE SCALE GENOMIC DNA]</scope>
    <source>
        <strain evidence="7 8">SCSIO 66989</strain>
    </source>
</reference>
<evidence type="ECO:0000259" key="5">
    <source>
        <dbReference type="Pfam" id="PF00107"/>
    </source>
</evidence>
<dbReference type="RefSeq" id="WP_317082709.1">
    <property type="nucleotide sequence ID" value="NZ_CP136594.1"/>
</dbReference>
<dbReference type="InterPro" id="IPR002328">
    <property type="entry name" value="ADH_Zn_CS"/>
</dbReference>
<dbReference type="PANTHER" id="PTHR43401:SF5">
    <property type="entry name" value="ALCOHOL DEHYDROGENASE-RELATED"/>
    <property type="match status" value="1"/>
</dbReference>
<dbReference type="InterPro" id="IPR036291">
    <property type="entry name" value="NAD(P)-bd_dom_sf"/>
</dbReference>
<dbReference type="Pfam" id="PF00107">
    <property type="entry name" value="ADH_zinc_N"/>
    <property type="match status" value="1"/>
</dbReference>
<dbReference type="SUPFAM" id="SSF50129">
    <property type="entry name" value="GroES-like"/>
    <property type="match status" value="1"/>
</dbReference>
<dbReference type="KEGG" id="acoa:RB602_02660"/>
<dbReference type="Gene3D" id="3.40.50.720">
    <property type="entry name" value="NAD(P)-binding Rossmann-like Domain"/>
    <property type="match status" value="1"/>
</dbReference>
<dbReference type="PANTHER" id="PTHR43401">
    <property type="entry name" value="L-THREONINE 3-DEHYDROGENASE"/>
    <property type="match status" value="1"/>
</dbReference>
<dbReference type="GO" id="GO:0008270">
    <property type="term" value="F:zinc ion binding"/>
    <property type="evidence" value="ECO:0007669"/>
    <property type="project" value="InterPro"/>
</dbReference>
<evidence type="ECO:0000256" key="2">
    <source>
        <dbReference type="ARBA" id="ARBA00022833"/>
    </source>
</evidence>
<gene>
    <name evidence="7" type="ORF">RB602_02660</name>
</gene>
<keyword evidence="3" id="KW-0560">Oxidoreductase</keyword>
<comment type="similarity">
    <text evidence="4">Belongs to the zinc-containing alcohol dehydrogenase family.</text>
</comment>
<feature type="domain" description="Alcohol dehydrogenase-like N-terminal" evidence="6">
    <location>
        <begin position="25"/>
        <end position="105"/>
    </location>
</feature>
<feature type="domain" description="Alcohol dehydrogenase-like C-terminal" evidence="5">
    <location>
        <begin position="179"/>
        <end position="302"/>
    </location>
</feature>
<dbReference type="AlphaFoldDB" id="A0AA97I0F8"/>
<evidence type="ECO:0000259" key="6">
    <source>
        <dbReference type="Pfam" id="PF08240"/>
    </source>
</evidence>
<dbReference type="GO" id="GO:0016491">
    <property type="term" value="F:oxidoreductase activity"/>
    <property type="evidence" value="ECO:0007669"/>
    <property type="project" value="UniProtKB-KW"/>
</dbReference>
<evidence type="ECO:0000256" key="3">
    <source>
        <dbReference type="ARBA" id="ARBA00023002"/>
    </source>
</evidence>
<dbReference type="InterPro" id="IPR011032">
    <property type="entry name" value="GroES-like_sf"/>
</dbReference>
<evidence type="ECO:0000313" key="8">
    <source>
        <dbReference type="Proteomes" id="UP001302429"/>
    </source>
</evidence>
<dbReference type="InterPro" id="IPR050129">
    <property type="entry name" value="Zn_alcohol_dh"/>
</dbReference>
<dbReference type="InterPro" id="IPR013154">
    <property type="entry name" value="ADH-like_N"/>
</dbReference>